<gene>
    <name evidence="2" type="ORF">HK105_204194</name>
</gene>
<keyword evidence="3" id="KW-1185">Reference proteome</keyword>
<comment type="caution">
    <text evidence="2">The sequence shown here is derived from an EMBL/GenBank/DDBJ whole genome shotgun (WGS) entry which is preliminary data.</text>
</comment>
<feature type="region of interest" description="Disordered" evidence="1">
    <location>
        <begin position="1"/>
        <end position="42"/>
    </location>
</feature>
<protein>
    <submittedName>
        <fullName evidence="2">Uncharacterized protein</fullName>
    </submittedName>
</protein>
<evidence type="ECO:0000313" key="2">
    <source>
        <dbReference type="EMBL" id="KAL2916103.1"/>
    </source>
</evidence>
<evidence type="ECO:0000313" key="3">
    <source>
        <dbReference type="Proteomes" id="UP001527925"/>
    </source>
</evidence>
<dbReference type="EMBL" id="JADGIZ020000018">
    <property type="protein sequence ID" value="KAL2916103.1"/>
    <property type="molecule type" value="Genomic_DNA"/>
</dbReference>
<accession>A0ABR4N999</accession>
<sequence>MSDTETTPLLSLAQGPLSAQWDDPVGDISTETPPHEPGLADRQTAGGSILATARRLVAPAGRATADAVLVEPLAVPSAVGDDEQAPLAQTSARQALVKGCCWACWETTDTIADPLVRVCRGCKDRDLQWIHQYVHNVGRDPTPLSVSCVDRFISNLPHRTPPASFFGSIFSSTATTFGPNAPPPARPKFYCTRCKDPYTVVETPISPLVILSRDPFLLACMSTMSASGPSLDGNPPARDDWKLHDQHARPPGPRVHGLPARIPQASPWRMGTPSYAATVLLACHLVHALTWRYVLSACSGRTVKHVVSIEGSKAVSSRAHRDQPGALYAVCAATAAVTVVAGCIDASDARHAAAACLADVHVRIHE</sequence>
<name>A0ABR4N999_9FUNG</name>
<proteinExistence type="predicted"/>
<organism evidence="2 3">
    <name type="scientific">Polyrhizophydium stewartii</name>
    <dbReference type="NCBI Taxonomy" id="2732419"/>
    <lineage>
        <taxon>Eukaryota</taxon>
        <taxon>Fungi</taxon>
        <taxon>Fungi incertae sedis</taxon>
        <taxon>Chytridiomycota</taxon>
        <taxon>Chytridiomycota incertae sedis</taxon>
        <taxon>Chytridiomycetes</taxon>
        <taxon>Rhizophydiales</taxon>
        <taxon>Rhizophydiales incertae sedis</taxon>
        <taxon>Polyrhizophydium</taxon>
    </lineage>
</organism>
<dbReference type="Proteomes" id="UP001527925">
    <property type="component" value="Unassembled WGS sequence"/>
</dbReference>
<evidence type="ECO:0000256" key="1">
    <source>
        <dbReference type="SAM" id="MobiDB-lite"/>
    </source>
</evidence>
<reference evidence="2 3" key="1">
    <citation type="submission" date="2023-09" db="EMBL/GenBank/DDBJ databases">
        <title>Pangenome analysis of Batrachochytrium dendrobatidis and related Chytrids.</title>
        <authorList>
            <person name="Yacoub M.N."/>
            <person name="Stajich J.E."/>
            <person name="James T.Y."/>
        </authorList>
    </citation>
    <scope>NUCLEOTIDE SEQUENCE [LARGE SCALE GENOMIC DNA]</scope>
    <source>
        <strain evidence="2 3">JEL0888</strain>
    </source>
</reference>